<dbReference type="Pfam" id="PF00566">
    <property type="entry name" value="RabGAP-TBC"/>
    <property type="match status" value="1"/>
</dbReference>
<dbReference type="InterPro" id="IPR035969">
    <property type="entry name" value="Rab-GAP_TBC_sf"/>
</dbReference>
<reference evidence="2 3" key="2">
    <citation type="submission" date="2014-03" db="EMBL/GenBank/DDBJ databases">
        <title>The Genome Sequence of Anncaliia algerae insect isolate PRA339.</title>
        <authorList>
            <consortium name="The Broad Institute Genome Sequencing Platform"/>
            <consortium name="The Broad Institute Genome Sequencing Center for Infectious Disease"/>
            <person name="Cuomo C."/>
            <person name="Becnel J."/>
            <person name="Sanscrainte N."/>
            <person name="Walker B."/>
            <person name="Young S.K."/>
            <person name="Zeng Q."/>
            <person name="Gargeya S."/>
            <person name="Fitzgerald M."/>
            <person name="Haas B."/>
            <person name="Abouelleil A."/>
            <person name="Alvarado L."/>
            <person name="Arachchi H.M."/>
            <person name="Berlin A.M."/>
            <person name="Chapman S.B."/>
            <person name="Dewar J."/>
            <person name="Goldberg J."/>
            <person name="Griggs A."/>
            <person name="Gujja S."/>
            <person name="Hansen M."/>
            <person name="Howarth C."/>
            <person name="Imamovic A."/>
            <person name="Larimer J."/>
            <person name="McCowan C."/>
            <person name="Murphy C."/>
            <person name="Neiman D."/>
            <person name="Pearson M."/>
            <person name="Priest M."/>
            <person name="Roberts A."/>
            <person name="Saif S."/>
            <person name="Shea T."/>
            <person name="Sisk P."/>
            <person name="Sykes S."/>
            <person name="Wortman J."/>
            <person name="Nusbaum C."/>
            <person name="Birren B."/>
        </authorList>
    </citation>
    <scope>NUCLEOTIDE SEQUENCE [LARGE SCALE GENOMIC DNA]</scope>
    <source>
        <strain evidence="2 3">PRA339</strain>
    </source>
</reference>
<dbReference type="Gene3D" id="1.10.8.270">
    <property type="entry name" value="putative rabgap domain of human tbc1 domain family member 14 like domains"/>
    <property type="match status" value="1"/>
</dbReference>
<evidence type="ECO:0000259" key="1">
    <source>
        <dbReference type="PROSITE" id="PS50086"/>
    </source>
</evidence>
<dbReference type="PROSITE" id="PS50086">
    <property type="entry name" value="TBC_RABGAP"/>
    <property type="match status" value="1"/>
</dbReference>
<dbReference type="SMART" id="SM00164">
    <property type="entry name" value="TBC"/>
    <property type="match status" value="1"/>
</dbReference>
<organism evidence="2 3">
    <name type="scientific">Anncaliia algerae PRA339</name>
    <dbReference type="NCBI Taxonomy" id="1288291"/>
    <lineage>
        <taxon>Eukaryota</taxon>
        <taxon>Fungi</taxon>
        <taxon>Fungi incertae sedis</taxon>
        <taxon>Microsporidia</taxon>
        <taxon>Tubulinosematoidea</taxon>
        <taxon>Tubulinosematidae</taxon>
        <taxon>Anncaliia</taxon>
    </lineage>
</organism>
<keyword evidence="3" id="KW-1185">Reference proteome</keyword>
<dbReference type="Proteomes" id="UP000030655">
    <property type="component" value="Unassembled WGS sequence"/>
</dbReference>
<dbReference type="VEuPathDB" id="MicrosporidiaDB:H312_01946"/>
<accession>A0A059F051</accession>
<dbReference type="HOGENOM" id="CLU_018687_0_1_1"/>
<dbReference type="PANTHER" id="PTHR22957:SF27">
    <property type="entry name" value="TBC1 DOMAIN FAMILY MEMBER 13"/>
    <property type="match status" value="1"/>
</dbReference>
<dbReference type="SUPFAM" id="SSF47923">
    <property type="entry name" value="Ypt/Rab-GAP domain of gyp1p"/>
    <property type="match status" value="2"/>
</dbReference>
<evidence type="ECO:0000313" key="3">
    <source>
        <dbReference type="Proteomes" id="UP000030655"/>
    </source>
</evidence>
<dbReference type="InterPro" id="IPR000195">
    <property type="entry name" value="Rab-GAP-TBC_dom"/>
</dbReference>
<sequence length="339" mass="40400">MKFSDEFKKSFYIVNCNMKNIHTKLHKIISKQIDPNDPTPLNKYEIQNYAYYGFDDKSLRPGMWKIFLYHFSDNKFKSELFYKDRRNSYKQYKLQAIKSKEVNCFVDDVIVEDVNRTFLFPDEQRSSCKFLDSKFVNDEKCLSHREIIKEILLVFKVTNPAIDYVQGMNILITIIYYVFSYSADISSVESDTFFCFVNLISEIGDYFVERMDDKYGGIGQKLNRVIDIVKEFDIDLYNNMKSKKLTDNIFHFRWVMLSFAQEYPIDDVVWLWDKLLADTTRYELVLYCAAAKIILLKNKIMKNDFSNCMNILQNGNEIDVKSMFYKADEMRREMYSNIN</sequence>
<dbReference type="GO" id="GO:0005096">
    <property type="term" value="F:GTPase activator activity"/>
    <property type="evidence" value="ECO:0007669"/>
    <property type="project" value="TreeGrafter"/>
</dbReference>
<dbReference type="OrthoDB" id="27140at2759"/>
<dbReference type="PANTHER" id="PTHR22957">
    <property type="entry name" value="TBC1 DOMAIN FAMILY MEMBER GTPASE-ACTIVATING PROTEIN"/>
    <property type="match status" value="1"/>
</dbReference>
<reference evidence="3" key="1">
    <citation type="submission" date="2013-02" db="EMBL/GenBank/DDBJ databases">
        <authorList>
            <consortium name="The Broad Institute Genome Sequencing Platform"/>
            <person name="Cuomo C."/>
            <person name="Becnel J."/>
            <person name="Sanscrainte N."/>
            <person name="Walker B."/>
            <person name="Young S.K."/>
            <person name="Zeng Q."/>
            <person name="Gargeya S."/>
            <person name="Fitzgerald M."/>
            <person name="Haas B."/>
            <person name="Abouelleil A."/>
            <person name="Alvarado L."/>
            <person name="Arachchi H.M."/>
            <person name="Berlin A.M."/>
            <person name="Chapman S.B."/>
            <person name="Dewar J."/>
            <person name="Goldberg J."/>
            <person name="Griggs A."/>
            <person name="Gujja S."/>
            <person name="Hansen M."/>
            <person name="Howarth C."/>
            <person name="Imamovic A."/>
            <person name="Larimer J."/>
            <person name="McCowan C."/>
            <person name="Murphy C."/>
            <person name="Neiman D."/>
            <person name="Pearson M."/>
            <person name="Priest M."/>
            <person name="Roberts A."/>
            <person name="Saif S."/>
            <person name="Shea T."/>
            <person name="Sisk P."/>
            <person name="Sykes S."/>
            <person name="Wortman J."/>
            <person name="Nusbaum C."/>
            <person name="Birren B."/>
        </authorList>
    </citation>
    <scope>NUCLEOTIDE SEQUENCE [LARGE SCALE GENOMIC DNA]</scope>
    <source>
        <strain evidence="3">PRA339</strain>
    </source>
</reference>
<dbReference type="Gene3D" id="1.10.472.80">
    <property type="entry name" value="Ypt/Rab-GAP domain of gyp1p, domain 3"/>
    <property type="match status" value="1"/>
</dbReference>
<gene>
    <name evidence="2" type="ORF">H312_01946</name>
</gene>
<name>A0A059F051_9MICR</name>
<proteinExistence type="predicted"/>
<dbReference type="GO" id="GO:0006886">
    <property type="term" value="P:intracellular protein transport"/>
    <property type="evidence" value="ECO:0007669"/>
    <property type="project" value="TreeGrafter"/>
</dbReference>
<dbReference type="AlphaFoldDB" id="A0A059F051"/>
<protein>
    <recommendedName>
        <fullName evidence="1">Rab-GAP TBC domain-containing protein</fullName>
    </recommendedName>
</protein>
<dbReference type="EMBL" id="KK365169">
    <property type="protein sequence ID" value="KCZ80653.1"/>
    <property type="molecule type" value="Genomic_DNA"/>
</dbReference>
<evidence type="ECO:0000313" key="2">
    <source>
        <dbReference type="EMBL" id="KCZ80653.1"/>
    </source>
</evidence>
<feature type="domain" description="Rab-GAP TBC" evidence="1">
    <location>
        <begin position="54"/>
        <end position="279"/>
    </location>
</feature>